<dbReference type="GO" id="GO:0042138">
    <property type="term" value="P:meiotic DNA double-strand break formation"/>
    <property type="evidence" value="ECO:0007669"/>
    <property type="project" value="InterPro"/>
</dbReference>
<dbReference type="InterPro" id="IPR034566">
    <property type="entry name" value="MTOPVIB_plant"/>
</dbReference>
<dbReference type="GO" id="GO:0007131">
    <property type="term" value="P:reciprocal meiotic recombination"/>
    <property type="evidence" value="ECO:0007669"/>
    <property type="project" value="TreeGrafter"/>
</dbReference>
<evidence type="ECO:0000313" key="2">
    <source>
        <dbReference type="EMBL" id="EMS49828.1"/>
    </source>
</evidence>
<sequence length="489" mass="53924">MSESPCRLAVSLKGPSDPAASSALRVSVSDTGVGSKLEEFLELDALARETPVEKWDGTLVITTTGINDKAIYHYRFNLHESVSSSTRFSKMATTYKNNAKFRQAISCQFDIIHHIPGGTEVCLCLSNDADIDDFVLWLVGFARKIDVLRAANLAIELSIEQTISAGSRNVFLPNESDDTHLSIATSSIERLVSGLEDYALSHGNTCDKCDACCMNRDRLKAGTGSAKNSDRRRDKGLLVEIAIMVAHTASDLSCWMVLHFQDFIPCPISQSSFNVLMSMDWQSFGFKLKGGFMDDEGNAVLEWDNLTFARVDIAIHTYHGIYPAIVLCILSFSIDCLGVDIHHGFFPTTVQEWQRSEPDKYVVRKALKLALHNLKADHAGEFISCHGKKILEYVPDLAQSIAGLISSSNDREFRDECAALLGLGSGQDVSEGAVRSCISDKMARIIEMGDGKEKADDSAPPYLFECEKLDEDSPLPDEEDGDEDMIFDF</sequence>
<feature type="region of interest" description="Disordered" evidence="1">
    <location>
        <begin position="468"/>
        <end position="489"/>
    </location>
</feature>
<accession>M7YHD9</accession>
<dbReference type="GO" id="GO:0000793">
    <property type="term" value="C:condensed chromosome"/>
    <property type="evidence" value="ECO:0007669"/>
    <property type="project" value="TreeGrafter"/>
</dbReference>
<dbReference type="EMBL" id="KD238576">
    <property type="protein sequence ID" value="EMS49828.1"/>
    <property type="molecule type" value="Genomic_DNA"/>
</dbReference>
<dbReference type="eggNOG" id="ENOG502QSZ1">
    <property type="taxonomic scope" value="Eukaryota"/>
</dbReference>
<evidence type="ECO:0000256" key="1">
    <source>
        <dbReference type="SAM" id="MobiDB-lite"/>
    </source>
</evidence>
<protein>
    <submittedName>
        <fullName evidence="2">Uncharacterized protein</fullName>
    </submittedName>
</protein>
<dbReference type="STRING" id="4572.M7YHD9"/>
<name>M7YHD9_TRIUA</name>
<dbReference type="AlphaFoldDB" id="M7YHD9"/>
<reference evidence="2" key="1">
    <citation type="journal article" date="2013" name="Nature">
        <title>Draft genome of the wheat A-genome progenitor Triticum urartu.</title>
        <authorList>
            <person name="Ling H.Q."/>
            <person name="Zhao S."/>
            <person name="Liu D."/>
            <person name="Wang J."/>
            <person name="Sun H."/>
            <person name="Zhang C."/>
            <person name="Fan H."/>
            <person name="Li D."/>
            <person name="Dong L."/>
            <person name="Tao Y."/>
            <person name="Gao C."/>
            <person name="Wu H."/>
            <person name="Li Y."/>
            <person name="Cui Y."/>
            <person name="Guo X."/>
            <person name="Zheng S."/>
            <person name="Wang B."/>
            <person name="Yu K."/>
            <person name="Liang Q."/>
            <person name="Yang W."/>
            <person name="Lou X."/>
            <person name="Chen J."/>
            <person name="Feng M."/>
            <person name="Jian J."/>
            <person name="Zhang X."/>
            <person name="Luo G."/>
            <person name="Jiang Y."/>
            <person name="Liu J."/>
            <person name="Wang Z."/>
            <person name="Sha Y."/>
            <person name="Zhang B."/>
            <person name="Wu H."/>
            <person name="Tang D."/>
            <person name="Shen Q."/>
            <person name="Xue P."/>
            <person name="Zou S."/>
            <person name="Wang X."/>
            <person name="Liu X."/>
            <person name="Wang F."/>
            <person name="Yang Y."/>
            <person name="An X."/>
            <person name="Dong Z."/>
            <person name="Zhang K."/>
            <person name="Zhang X."/>
            <person name="Luo M.C."/>
            <person name="Dvorak J."/>
            <person name="Tong Y."/>
            <person name="Wang J."/>
            <person name="Yang H."/>
            <person name="Li Z."/>
            <person name="Wang D."/>
            <person name="Zhang A."/>
            <person name="Wang J."/>
        </authorList>
    </citation>
    <scope>NUCLEOTIDE SEQUENCE</scope>
</reference>
<proteinExistence type="predicted"/>
<organism evidence="2">
    <name type="scientific">Triticum urartu</name>
    <name type="common">Red wild einkorn</name>
    <name type="synonym">Crithodium urartu</name>
    <dbReference type="NCBI Taxonomy" id="4572"/>
    <lineage>
        <taxon>Eukaryota</taxon>
        <taxon>Viridiplantae</taxon>
        <taxon>Streptophyta</taxon>
        <taxon>Embryophyta</taxon>
        <taxon>Tracheophyta</taxon>
        <taxon>Spermatophyta</taxon>
        <taxon>Magnoliopsida</taxon>
        <taxon>Liliopsida</taxon>
        <taxon>Poales</taxon>
        <taxon>Poaceae</taxon>
        <taxon>BOP clade</taxon>
        <taxon>Pooideae</taxon>
        <taxon>Triticodae</taxon>
        <taxon>Triticeae</taxon>
        <taxon>Triticinae</taxon>
        <taxon>Triticum</taxon>
    </lineage>
</organism>
<dbReference type="PANTHER" id="PTHR36722">
    <property type="entry name" value="TYPE 2 DNA TOPOISOMERASE 6 SUBUNIT B-LIKE"/>
    <property type="match status" value="1"/>
</dbReference>
<dbReference type="PANTHER" id="PTHR36722:SF1">
    <property type="entry name" value="TYPE 2 DNA TOPOISOMERASE 6 SUBUNIT B-LIKE"/>
    <property type="match status" value="1"/>
</dbReference>
<gene>
    <name evidence="2" type="ORF">TRIUR3_02543</name>
</gene>
<dbReference type="OMA" id="ELQWDNM"/>
<dbReference type="GO" id="GO:0030674">
    <property type="term" value="F:protein-macromolecule adaptor activity"/>
    <property type="evidence" value="ECO:0007669"/>
    <property type="project" value="TreeGrafter"/>
</dbReference>